<dbReference type="AlphaFoldDB" id="A0AAW5E1S3"/>
<organism evidence="2 3">
    <name type="scientific">Fredinandcohnia quinoae</name>
    <dbReference type="NCBI Taxonomy" id="2918902"/>
    <lineage>
        <taxon>Bacteria</taxon>
        <taxon>Bacillati</taxon>
        <taxon>Bacillota</taxon>
        <taxon>Bacilli</taxon>
        <taxon>Bacillales</taxon>
        <taxon>Bacillaceae</taxon>
        <taxon>Fredinandcohnia</taxon>
    </lineage>
</organism>
<protein>
    <submittedName>
        <fullName evidence="2">Uncharacterized protein</fullName>
    </submittedName>
</protein>
<gene>
    <name evidence="2" type="ORF">MJG50_09255</name>
</gene>
<comment type="caution">
    <text evidence="2">The sequence shown here is derived from an EMBL/GenBank/DDBJ whole genome shotgun (WGS) entry which is preliminary data.</text>
</comment>
<sequence>MDYNREKEDLNHAKSKEVQHVSQLDPELDLRNINFATGENKFFNERIDEYTNDH</sequence>
<reference evidence="2" key="1">
    <citation type="submission" date="2022-02" db="EMBL/GenBank/DDBJ databases">
        <title>Fredinandcohnia quinoae sp. nov. isolated from Chenopodium quinoa seeds.</title>
        <authorList>
            <person name="Saati-Santamaria Z."/>
            <person name="Flores-Felix J.D."/>
            <person name="Igual J.M."/>
            <person name="Velazquez E."/>
            <person name="Garcia-Fraile P."/>
            <person name="Martinez-Molina E."/>
        </authorList>
    </citation>
    <scope>NUCLEOTIDE SEQUENCE</scope>
    <source>
        <strain evidence="2">SECRCQ15</strain>
    </source>
</reference>
<evidence type="ECO:0000313" key="3">
    <source>
        <dbReference type="Proteomes" id="UP001431131"/>
    </source>
</evidence>
<evidence type="ECO:0000256" key="1">
    <source>
        <dbReference type="SAM" id="MobiDB-lite"/>
    </source>
</evidence>
<feature type="region of interest" description="Disordered" evidence="1">
    <location>
        <begin position="1"/>
        <end position="21"/>
    </location>
</feature>
<keyword evidence="3" id="KW-1185">Reference proteome</keyword>
<dbReference type="RefSeq" id="WP_240255054.1">
    <property type="nucleotide sequence ID" value="NZ_JAKTTI010000011.1"/>
</dbReference>
<feature type="compositionally biased region" description="Basic and acidic residues" evidence="1">
    <location>
        <begin position="1"/>
        <end position="19"/>
    </location>
</feature>
<proteinExistence type="predicted"/>
<name>A0AAW5E1S3_9BACI</name>
<dbReference type="Proteomes" id="UP001431131">
    <property type="component" value="Unassembled WGS sequence"/>
</dbReference>
<accession>A0AAW5E1S3</accession>
<evidence type="ECO:0000313" key="2">
    <source>
        <dbReference type="EMBL" id="MCH1625514.1"/>
    </source>
</evidence>
<dbReference type="EMBL" id="JAKTTI010000011">
    <property type="protein sequence ID" value="MCH1625514.1"/>
    <property type="molecule type" value="Genomic_DNA"/>
</dbReference>